<evidence type="ECO:0000313" key="1">
    <source>
        <dbReference type="EMBL" id="KAJ8479908.1"/>
    </source>
</evidence>
<organism evidence="1 2">
    <name type="scientific">Ensete ventricosum</name>
    <name type="common">Abyssinian banana</name>
    <name type="synonym">Musa ensete</name>
    <dbReference type="NCBI Taxonomy" id="4639"/>
    <lineage>
        <taxon>Eukaryota</taxon>
        <taxon>Viridiplantae</taxon>
        <taxon>Streptophyta</taxon>
        <taxon>Embryophyta</taxon>
        <taxon>Tracheophyta</taxon>
        <taxon>Spermatophyta</taxon>
        <taxon>Magnoliopsida</taxon>
        <taxon>Liliopsida</taxon>
        <taxon>Zingiberales</taxon>
        <taxon>Musaceae</taxon>
        <taxon>Ensete</taxon>
    </lineage>
</organism>
<dbReference type="EMBL" id="JAQQAF010000006">
    <property type="protein sequence ID" value="KAJ8479908.1"/>
    <property type="molecule type" value="Genomic_DNA"/>
</dbReference>
<reference evidence="1 2" key="1">
    <citation type="submission" date="2022-12" db="EMBL/GenBank/DDBJ databases">
        <title>Chromosome-scale assembly of the Ensete ventricosum genome.</title>
        <authorList>
            <person name="Dussert Y."/>
            <person name="Stocks J."/>
            <person name="Wendawek A."/>
            <person name="Woldeyes F."/>
            <person name="Nichols R.A."/>
            <person name="Borrell J.S."/>
        </authorList>
    </citation>
    <scope>NUCLEOTIDE SEQUENCE [LARGE SCALE GENOMIC DNA]</scope>
    <source>
        <strain evidence="2">cv. Maze</strain>
        <tissue evidence="1">Seeds</tissue>
    </source>
</reference>
<gene>
    <name evidence="1" type="ORF">OPV22_023635</name>
</gene>
<accession>A0AAV8QXG2</accession>
<sequence length="101" mass="10822">MSPLPHDSSLQPVPAVSVACGQSSSGAVGVTVSFYSSNGLPNSSSPRQCEEEKEGGAVFRSKRRNRRRASHMGFPCKLLTLPRAPFSGNLRKRKGCISFQG</sequence>
<dbReference type="Proteomes" id="UP001222027">
    <property type="component" value="Unassembled WGS sequence"/>
</dbReference>
<evidence type="ECO:0000313" key="2">
    <source>
        <dbReference type="Proteomes" id="UP001222027"/>
    </source>
</evidence>
<name>A0AAV8QXG2_ENSVE</name>
<comment type="caution">
    <text evidence="1">The sequence shown here is derived from an EMBL/GenBank/DDBJ whole genome shotgun (WGS) entry which is preliminary data.</text>
</comment>
<proteinExistence type="predicted"/>
<dbReference type="AlphaFoldDB" id="A0AAV8QXG2"/>
<protein>
    <submittedName>
        <fullName evidence="1">Uncharacterized protein</fullName>
    </submittedName>
</protein>
<keyword evidence="2" id="KW-1185">Reference proteome</keyword>